<evidence type="ECO:0000313" key="1">
    <source>
        <dbReference type="EMBL" id="KAI8026270.1"/>
    </source>
</evidence>
<dbReference type="EMBL" id="CM045760">
    <property type="protein sequence ID" value="KAI8026270.1"/>
    <property type="molecule type" value="Genomic_DNA"/>
</dbReference>
<sequence>MAVVSPMLDVMPQQTNPTRHPQIQIPRMMASRQEIVEEPPVQVTVQDKIYVAVGKELKENKSTVLWALHNSGGRKICLLHVHEPAQWIPLMGTKFPVSKLEEHQVKAYRETEKQDMNKLLREYSMICEQAGVSTDIVHTIKDSIEKGIVELISQHSIKVLVMGAAADKHYSRKMMQTKSKKATYVHLQAPLFCRILFVCKGHLVHTREGRLEGISMEVASLTLQASPNNETGQPSSLRSRSVIEGLTSSGPDYRRAMSDVHGMRTSTFSSASPGGLTPHRSSNTLGSFNDWEDISRGCPSLNSSCSSPDVMANDSDLTSPARADPGSESHAMHPKEDHHRHSSPPSVLEGVMDCELYDQLEQAMAEADNSRREAFEESKRRRKAEKDAIDAIRRAKTSESLHAEEMRKRKEYEEALASGREELENMKRHVDEVMEELRISREHKSSLENQIASSNQMILELEQKMFSAVELLQKYKKERDDLQVERDKALEVSEELRKKQAEEASNALTPRFFSEFSFSEIEEATRNFDRSLKIGEGGYGSIYKGLLRHTQVAIKMLKSNSSQGPSEFQQEVNILSKLRHPNLVTLIGACPEFCILVYEYYPNGSLEDRLLCKDNTPPLTWQTRIRIAAELCSVLVFLHSCNPHSIVHGDLKPANILIDANLVSKLSDFGICRVLTQDESSSTNTTLCCRTNPKGTLVYMDPEFLSTGELTPKSDVYSFGIILLQLLTGRSATGIAREVQYALDKGNLENLLDSTAGNWPFVQAKQLAHLAIRCCEMNRRNRPDLASEVWRVLEPMRASCGAPSSFRMSSEEHCQIPSYFICPIFQEIMQDPHVAADGFTYELEALKGWLESGHDTSPMTNLKLPHCNLVPNHALRSAIQEWLQQ</sequence>
<name>A0ACC0ILD2_9ERIC</name>
<accession>A0ACC0ILD2</accession>
<protein>
    <submittedName>
        <fullName evidence="1">U-box domain-containing protein 70</fullName>
    </submittedName>
</protein>
<gene>
    <name evidence="1" type="ORF">LOK49_LG02G00345</name>
</gene>
<organism evidence="1 2">
    <name type="scientific">Camellia lanceoleosa</name>
    <dbReference type="NCBI Taxonomy" id="1840588"/>
    <lineage>
        <taxon>Eukaryota</taxon>
        <taxon>Viridiplantae</taxon>
        <taxon>Streptophyta</taxon>
        <taxon>Embryophyta</taxon>
        <taxon>Tracheophyta</taxon>
        <taxon>Spermatophyta</taxon>
        <taxon>Magnoliopsida</taxon>
        <taxon>eudicotyledons</taxon>
        <taxon>Gunneridae</taxon>
        <taxon>Pentapetalae</taxon>
        <taxon>asterids</taxon>
        <taxon>Ericales</taxon>
        <taxon>Theaceae</taxon>
        <taxon>Camellia</taxon>
    </lineage>
</organism>
<reference evidence="1 2" key="1">
    <citation type="journal article" date="2022" name="Plant J.">
        <title>Chromosome-level genome of Camellia lanceoleosa provides a valuable resource for understanding genome evolution and self-incompatibility.</title>
        <authorList>
            <person name="Gong W."/>
            <person name="Xiao S."/>
            <person name="Wang L."/>
            <person name="Liao Z."/>
            <person name="Chang Y."/>
            <person name="Mo W."/>
            <person name="Hu G."/>
            <person name="Li W."/>
            <person name="Zhao G."/>
            <person name="Zhu H."/>
            <person name="Hu X."/>
            <person name="Ji K."/>
            <person name="Xiang X."/>
            <person name="Song Q."/>
            <person name="Yuan D."/>
            <person name="Jin S."/>
            <person name="Zhang L."/>
        </authorList>
    </citation>
    <scope>NUCLEOTIDE SEQUENCE [LARGE SCALE GENOMIC DNA]</scope>
    <source>
        <strain evidence="1">SQ_2022a</strain>
    </source>
</reference>
<evidence type="ECO:0000313" key="2">
    <source>
        <dbReference type="Proteomes" id="UP001060215"/>
    </source>
</evidence>
<comment type="caution">
    <text evidence="1">The sequence shown here is derived from an EMBL/GenBank/DDBJ whole genome shotgun (WGS) entry which is preliminary data.</text>
</comment>
<keyword evidence="2" id="KW-1185">Reference proteome</keyword>
<proteinExistence type="predicted"/>
<dbReference type="Proteomes" id="UP001060215">
    <property type="component" value="Chromosome 3"/>
</dbReference>